<dbReference type="Proteomes" id="UP000515276">
    <property type="component" value="Chromosome"/>
</dbReference>
<proteinExistence type="predicted"/>
<dbReference type="RefSeq" id="WP_182371043.1">
    <property type="nucleotide sequence ID" value="NZ_CP059139.1"/>
</dbReference>
<gene>
    <name evidence="2" type="ORF">HS968_09060</name>
</gene>
<dbReference type="EMBL" id="CP059139">
    <property type="protein sequence ID" value="QMV65192.1"/>
    <property type="molecule type" value="Genomic_DNA"/>
</dbReference>
<feature type="region of interest" description="Disordered" evidence="1">
    <location>
        <begin position="96"/>
        <end position="117"/>
    </location>
</feature>
<keyword evidence="3" id="KW-1185">Reference proteome</keyword>
<reference evidence="2 3" key="1">
    <citation type="journal article" date="2020" name="G3 (Bethesda)">
        <title>CeMbio - The Caenorhabditis elegans Microbiome Resource.</title>
        <authorList>
            <person name="Dirksen P."/>
            <person name="Assie A."/>
            <person name="Zimmermann J."/>
            <person name="Zhang F."/>
            <person name="Tietje A.M."/>
            <person name="Marsh S.A."/>
            <person name="Felix M.A."/>
            <person name="Shapira M."/>
            <person name="Kaleta C."/>
            <person name="Schulenburg H."/>
            <person name="Samuel B."/>
        </authorList>
    </citation>
    <scope>NUCLEOTIDE SEQUENCE [LARGE SCALE GENOMIC DNA]</scope>
    <source>
        <strain evidence="2 3">MSPm1</strain>
    </source>
</reference>
<evidence type="ECO:0000313" key="3">
    <source>
        <dbReference type="Proteomes" id="UP000515276"/>
    </source>
</evidence>
<protein>
    <submittedName>
        <fullName evidence="2">Uncharacterized protein</fullName>
    </submittedName>
</protein>
<accession>A0A7G5DTW7</accession>
<name>A0A7G5DTW7_9PSED</name>
<sequence length="232" mass="25045">MAEMQQSPDCCPSCGVYYSKVAAQPAMAAAAIPAPALKVTFAQWANSNPAVKWIAALVVGLIVGYFAGREHVKYEIRSAMAESLAGLGSLFGGDSKPAADANKPKPPASAPKAAPKDAPITAQLVRKGFVEGEYGQSQITTDFVFTNRSPADIRAFDGVILVTDLLGNEIIRINMAVNELVAKGAPLVWSGGIDYNQFLDRHQRFRNEPQENLKISFEVKKVLYADGRLEQF</sequence>
<evidence type="ECO:0000256" key="1">
    <source>
        <dbReference type="SAM" id="MobiDB-lite"/>
    </source>
</evidence>
<evidence type="ECO:0000313" key="2">
    <source>
        <dbReference type="EMBL" id="QMV65192.1"/>
    </source>
</evidence>
<dbReference type="AlphaFoldDB" id="A0A7G5DTW7"/>
<organism evidence="2 3">
    <name type="scientific">Pseudomonas berkeleyensis</name>
    <dbReference type="NCBI Taxonomy" id="2726956"/>
    <lineage>
        <taxon>Bacteria</taxon>
        <taxon>Pseudomonadati</taxon>
        <taxon>Pseudomonadota</taxon>
        <taxon>Gammaproteobacteria</taxon>
        <taxon>Pseudomonadales</taxon>
        <taxon>Pseudomonadaceae</taxon>
        <taxon>Pseudomonas</taxon>
    </lineage>
</organism>